<reference evidence="1" key="1">
    <citation type="submission" date="2025-08" db="UniProtKB">
        <authorList>
            <consortium name="Ensembl"/>
        </authorList>
    </citation>
    <scope>IDENTIFICATION</scope>
</reference>
<accession>A0A3B5LBD6</accession>
<evidence type="ECO:0000313" key="1">
    <source>
        <dbReference type="Ensembl" id="ENSXCOP00000005189.1"/>
    </source>
</evidence>
<dbReference type="Proteomes" id="UP000261380">
    <property type="component" value="Unplaced"/>
</dbReference>
<protein>
    <submittedName>
        <fullName evidence="1">Uncharacterized protein</fullName>
    </submittedName>
</protein>
<organism evidence="1 2">
    <name type="scientific">Xiphophorus couchianus</name>
    <name type="common">Monterrey platyfish</name>
    <dbReference type="NCBI Taxonomy" id="32473"/>
    <lineage>
        <taxon>Eukaryota</taxon>
        <taxon>Metazoa</taxon>
        <taxon>Chordata</taxon>
        <taxon>Craniata</taxon>
        <taxon>Vertebrata</taxon>
        <taxon>Euteleostomi</taxon>
        <taxon>Actinopterygii</taxon>
        <taxon>Neopterygii</taxon>
        <taxon>Teleostei</taxon>
        <taxon>Neoteleostei</taxon>
        <taxon>Acanthomorphata</taxon>
        <taxon>Ovalentaria</taxon>
        <taxon>Atherinomorphae</taxon>
        <taxon>Cyprinodontiformes</taxon>
        <taxon>Poeciliidae</taxon>
        <taxon>Poeciliinae</taxon>
        <taxon>Xiphophorus</taxon>
    </lineage>
</organism>
<name>A0A3B5LBD6_9TELE</name>
<reference evidence="1" key="2">
    <citation type="submission" date="2025-09" db="UniProtKB">
        <authorList>
            <consortium name="Ensembl"/>
        </authorList>
    </citation>
    <scope>IDENTIFICATION</scope>
</reference>
<dbReference type="GeneTree" id="ENSGT00910000146507"/>
<keyword evidence="2" id="KW-1185">Reference proteome</keyword>
<dbReference type="AlphaFoldDB" id="A0A3B5LBD6"/>
<evidence type="ECO:0000313" key="2">
    <source>
        <dbReference type="Proteomes" id="UP000261380"/>
    </source>
</evidence>
<sequence>SSAICGPSSDDPLHHLQLPLSVTLLLPALHFAEGRTIYPHWNLPDPAPCHPSFCRFVCDERILVWIRLHPGMGGLPSGAHQWAHLCRFEEARMKSAFPRIARPRSQPPTTPCSEFLREIRTFLFDLWVHRHNVCIEKILLFITKYNLVS</sequence>
<dbReference type="Ensembl" id="ENSXCOT00000005250.1">
    <property type="protein sequence ID" value="ENSXCOP00000005189.1"/>
    <property type="gene ID" value="ENSXCOG00000004065.1"/>
</dbReference>
<proteinExistence type="predicted"/>